<keyword evidence="1" id="KW-1133">Transmembrane helix</keyword>
<keyword evidence="1" id="KW-0472">Membrane</keyword>
<evidence type="ECO:0000256" key="1">
    <source>
        <dbReference type="SAM" id="Phobius"/>
    </source>
</evidence>
<sequence>MQSLVTLFQSFSGISQVSDKITTLLLFIVALFFVDQRLKLTENFRKDEVHQRLNTLYAFAATTDKSAIKDSVVNEMIKKEIVMLNLSLEDPGLNSPPTSHVSCSKLLTVITSGFWFILYGIAVFVYVIVAYSLKKENGLTYVLVLFGILLFLSLLGLFSYHIASSLPVIYHPAINYVLNIAICSYLLGAITRVLAGFFPDEEKADVPEKPVIIKEKSRVDRLKMAWNGAIGHLLFSLPTQEE</sequence>
<feature type="transmembrane region" description="Helical" evidence="1">
    <location>
        <begin position="174"/>
        <end position="195"/>
    </location>
</feature>
<proteinExistence type="predicted"/>
<keyword evidence="3" id="KW-1185">Reference proteome</keyword>
<feature type="transmembrane region" description="Helical" evidence="1">
    <location>
        <begin position="21"/>
        <end position="38"/>
    </location>
</feature>
<name>A0A316AA26_9BACT</name>
<comment type="caution">
    <text evidence="2">The sequence shown here is derived from an EMBL/GenBank/DDBJ whole genome shotgun (WGS) entry which is preliminary data.</text>
</comment>
<dbReference type="EMBL" id="QGDT01000018">
    <property type="protein sequence ID" value="PWJ54259.1"/>
    <property type="molecule type" value="Genomic_DNA"/>
</dbReference>
<protein>
    <submittedName>
        <fullName evidence="2">Uncharacterized protein</fullName>
    </submittedName>
</protein>
<evidence type="ECO:0000313" key="3">
    <source>
        <dbReference type="Proteomes" id="UP000245880"/>
    </source>
</evidence>
<feature type="transmembrane region" description="Helical" evidence="1">
    <location>
        <begin position="106"/>
        <end position="129"/>
    </location>
</feature>
<accession>A0A316AA26</accession>
<dbReference type="Proteomes" id="UP000245880">
    <property type="component" value="Unassembled WGS sequence"/>
</dbReference>
<dbReference type="RefSeq" id="WP_109677867.1">
    <property type="nucleotide sequence ID" value="NZ_QGDT01000018.1"/>
</dbReference>
<organism evidence="2 3">
    <name type="scientific">Dyadobacter jejuensis</name>
    <dbReference type="NCBI Taxonomy" id="1082580"/>
    <lineage>
        <taxon>Bacteria</taxon>
        <taxon>Pseudomonadati</taxon>
        <taxon>Bacteroidota</taxon>
        <taxon>Cytophagia</taxon>
        <taxon>Cytophagales</taxon>
        <taxon>Spirosomataceae</taxon>
        <taxon>Dyadobacter</taxon>
    </lineage>
</organism>
<gene>
    <name evidence="2" type="ORF">CLV98_11821</name>
</gene>
<keyword evidence="1" id="KW-0812">Transmembrane</keyword>
<reference evidence="2 3" key="1">
    <citation type="submission" date="2018-03" db="EMBL/GenBank/DDBJ databases">
        <title>Genomic Encyclopedia of Archaeal and Bacterial Type Strains, Phase II (KMG-II): from individual species to whole genera.</title>
        <authorList>
            <person name="Goeker M."/>
        </authorList>
    </citation>
    <scope>NUCLEOTIDE SEQUENCE [LARGE SCALE GENOMIC DNA]</scope>
    <source>
        <strain evidence="2 3">DSM 100346</strain>
    </source>
</reference>
<evidence type="ECO:0000313" key="2">
    <source>
        <dbReference type="EMBL" id="PWJ54259.1"/>
    </source>
</evidence>
<feature type="transmembrane region" description="Helical" evidence="1">
    <location>
        <begin position="141"/>
        <end position="162"/>
    </location>
</feature>
<dbReference type="AlphaFoldDB" id="A0A316AA26"/>